<feature type="domain" description="AAA+ ATPase" evidence="6">
    <location>
        <begin position="291"/>
        <end position="430"/>
    </location>
</feature>
<dbReference type="Pfam" id="PF16725">
    <property type="entry name" value="Nucleolin_bd"/>
    <property type="match status" value="1"/>
</dbReference>
<feature type="region of interest" description="Disordered" evidence="5">
    <location>
        <begin position="129"/>
        <end position="175"/>
    </location>
</feature>
<dbReference type="PANTHER" id="PTHR23077:SF171">
    <property type="entry name" value="NUCLEAR VALOSIN-CONTAINING PROTEIN-LIKE"/>
    <property type="match status" value="1"/>
</dbReference>
<feature type="compositionally biased region" description="Polar residues" evidence="5">
    <location>
        <begin position="135"/>
        <end position="146"/>
    </location>
</feature>
<dbReference type="FunFam" id="3.40.50.300:FF:000365">
    <property type="entry name" value="Ribosome biogenesis ATPase RIX7"/>
    <property type="match status" value="1"/>
</dbReference>
<dbReference type="AlphaFoldDB" id="A0A8S9X0U7"/>
<dbReference type="OrthoDB" id="27435at2759"/>
<dbReference type="InterPro" id="IPR003959">
    <property type="entry name" value="ATPase_AAA_core"/>
</dbReference>
<feature type="domain" description="AAA+ ATPase" evidence="6">
    <location>
        <begin position="763"/>
        <end position="900"/>
    </location>
</feature>
<evidence type="ECO:0000313" key="7">
    <source>
        <dbReference type="EMBL" id="KAF6201205.1"/>
    </source>
</evidence>
<dbReference type="InterPro" id="IPR038100">
    <property type="entry name" value="NLV2_N_sf"/>
</dbReference>
<dbReference type="InterPro" id="IPR027417">
    <property type="entry name" value="P-loop_NTPase"/>
</dbReference>
<dbReference type="EMBL" id="WIXP02000013">
    <property type="protein sequence ID" value="KAF6201205.1"/>
    <property type="molecule type" value="Genomic_DNA"/>
</dbReference>
<sequence length="1013" mass="111599">MSEKKKPYFSDVVLYKRVDKYLEDNIDKQMIDKDAMVDELRNTYKEYQRRNRSAFRVAVFKAYHMINQNVIEVTQERSNDGSDVEALDDQASPEIRSPENTGQSTGPTAAAQQMMMTYLQGLNSMSSPVGVRFSKTPNNEAINISSDEGEGEPQPKRSAPTPSFHRVQPVNTPKYHHNLPPIESIAHGQGRLPTAIHHEHNSAHHYNHQVPRNEDKRRKKPSKNEGSSSRQRPSVSIFPIQKRGPSQPLPDTIPDLSFADFGGYPKVLQAINDLILHFYQSDIYSLLGVTPPRGFILHGPPGCGKTLLAHAVAGELHLPLVKVSGPELIGGISGESEERIRKVFLQAKQQVPCILFIDEIDVISQTRENARKDMERRIVSQLIVSLDDLSSCDEGEELIVIGATNRVEELDPGLRRAGRFDKEVCIGIPDRSAREGILKVLCRCLKMSGDISIAKIAELTPGFVAADLKSLISDAAVAAVKRFFVNNAKFNKSDVAIALAKRCSLGDAMYDKTLSIKRAATISNEEPIQVADDEKIDDVRSEAKSNTVEKDSEDKPKQDKNVEQSVADSAVEKESSTSDTKDDDVGEPDSSDSKAEEKPEKSSEVMDVNDEPDSSDAKTAEKPQGSSEVMDVDDTSSSNDKVLAVPDDEIPSARETIVENGTSEEDKKSEDMDACVIIDDGKSDKEEPVAQGKSRFNVQIEMEDLLSALKTTQPSAKREGFATVPDVTWDDIGSLKDVRNELTMSIMMPVKYPDEFTRMGIDAPSGIMLWGPPGCGKTLLAKAIANEANINFISVKGPELLNMYVGESEKAVRTCFQRARNSQPCVIFFDEIDALCPRRSDSSEGSVSSRVVNQVLTEMDGVEGRKGVFLMAASNRPDMVDPAILRPGRLDKIVKVGLPSAQDRIDILRAITKNGTKPPLDGTVSLERIANSPECEGYSGADLAALVKEASILALTNHLSLREEATLSKDDVSTLCVSEGNFEDALKKIKPSVHTEERRRYERLEKTFAAMDR</sequence>
<dbReference type="GO" id="GO:0005524">
    <property type="term" value="F:ATP binding"/>
    <property type="evidence" value="ECO:0007669"/>
    <property type="project" value="UniProtKB-KW"/>
</dbReference>
<accession>A0A8S9X0U7</accession>
<dbReference type="PROSITE" id="PS00674">
    <property type="entry name" value="AAA"/>
    <property type="match status" value="1"/>
</dbReference>
<keyword evidence="4" id="KW-0175">Coiled coil</keyword>
<dbReference type="SUPFAM" id="SSF52540">
    <property type="entry name" value="P-loop containing nucleoside triphosphate hydrolases"/>
    <property type="match status" value="2"/>
</dbReference>
<evidence type="ECO:0000256" key="2">
    <source>
        <dbReference type="ARBA" id="ARBA00022741"/>
    </source>
</evidence>
<evidence type="ECO:0000256" key="4">
    <source>
        <dbReference type="SAM" id="Coils"/>
    </source>
</evidence>
<dbReference type="GO" id="GO:0005634">
    <property type="term" value="C:nucleus"/>
    <property type="evidence" value="ECO:0007669"/>
    <property type="project" value="TreeGrafter"/>
</dbReference>
<feature type="region of interest" description="Disordered" evidence="5">
    <location>
        <begin position="531"/>
        <end position="669"/>
    </location>
</feature>
<name>A0A8S9X0U7_APOLU</name>
<dbReference type="Gene3D" id="3.40.50.300">
    <property type="entry name" value="P-loop containing nucleotide triphosphate hydrolases"/>
    <property type="match status" value="2"/>
</dbReference>
<proteinExistence type="inferred from homology"/>
<dbReference type="GO" id="GO:0042254">
    <property type="term" value="P:ribosome biogenesis"/>
    <property type="evidence" value="ECO:0007669"/>
    <property type="project" value="TreeGrafter"/>
</dbReference>
<gene>
    <name evidence="7" type="ORF">GE061_005652</name>
</gene>
<reference evidence="7" key="1">
    <citation type="journal article" date="2021" name="Mol. Ecol. Resour.">
        <title>Apolygus lucorum genome provides insights into omnivorousness and mesophyll feeding.</title>
        <authorList>
            <person name="Liu Y."/>
            <person name="Liu H."/>
            <person name="Wang H."/>
            <person name="Huang T."/>
            <person name="Liu B."/>
            <person name="Yang B."/>
            <person name="Yin L."/>
            <person name="Li B."/>
            <person name="Zhang Y."/>
            <person name="Zhang S."/>
            <person name="Jiang F."/>
            <person name="Zhang X."/>
            <person name="Ren Y."/>
            <person name="Wang B."/>
            <person name="Wang S."/>
            <person name="Lu Y."/>
            <person name="Wu K."/>
            <person name="Fan W."/>
            <person name="Wang G."/>
        </authorList>
    </citation>
    <scope>NUCLEOTIDE SEQUENCE</scope>
    <source>
        <strain evidence="7">12Hb</strain>
    </source>
</reference>
<dbReference type="GO" id="GO:1990275">
    <property type="term" value="F:preribosome binding"/>
    <property type="evidence" value="ECO:0007669"/>
    <property type="project" value="TreeGrafter"/>
</dbReference>
<dbReference type="InterPro" id="IPR003593">
    <property type="entry name" value="AAA+_ATPase"/>
</dbReference>
<dbReference type="PANTHER" id="PTHR23077">
    <property type="entry name" value="AAA-FAMILY ATPASE"/>
    <property type="match status" value="1"/>
</dbReference>
<organism evidence="7 8">
    <name type="scientific">Apolygus lucorum</name>
    <name type="common">Small green plant bug</name>
    <name type="synonym">Lygocoris lucorum</name>
    <dbReference type="NCBI Taxonomy" id="248454"/>
    <lineage>
        <taxon>Eukaryota</taxon>
        <taxon>Metazoa</taxon>
        <taxon>Ecdysozoa</taxon>
        <taxon>Arthropoda</taxon>
        <taxon>Hexapoda</taxon>
        <taxon>Insecta</taxon>
        <taxon>Pterygota</taxon>
        <taxon>Neoptera</taxon>
        <taxon>Paraneoptera</taxon>
        <taxon>Hemiptera</taxon>
        <taxon>Heteroptera</taxon>
        <taxon>Panheteroptera</taxon>
        <taxon>Cimicomorpha</taxon>
        <taxon>Miridae</taxon>
        <taxon>Mirini</taxon>
        <taxon>Apolygus</taxon>
    </lineage>
</organism>
<evidence type="ECO:0000256" key="3">
    <source>
        <dbReference type="ARBA" id="ARBA00022840"/>
    </source>
</evidence>
<dbReference type="Gene3D" id="1.10.10.2010">
    <property type="match status" value="1"/>
</dbReference>
<feature type="coiled-coil region" evidence="4">
    <location>
        <begin position="30"/>
        <end position="57"/>
    </location>
</feature>
<dbReference type="Pfam" id="PF17862">
    <property type="entry name" value="AAA_lid_3"/>
    <property type="match status" value="2"/>
</dbReference>
<feature type="compositionally biased region" description="Basic and acidic residues" evidence="5">
    <location>
        <begin position="570"/>
        <end position="580"/>
    </location>
</feature>
<protein>
    <recommendedName>
        <fullName evidence="6">AAA+ ATPase domain-containing protein</fullName>
    </recommendedName>
</protein>
<feature type="compositionally biased region" description="Acidic residues" evidence="5">
    <location>
        <begin position="581"/>
        <end position="590"/>
    </location>
</feature>
<comment type="similarity">
    <text evidence="1">Belongs to the AAA ATPase family.</text>
</comment>
<dbReference type="Gene3D" id="1.10.8.60">
    <property type="match status" value="2"/>
</dbReference>
<evidence type="ECO:0000313" key="8">
    <source>
        <dbReference type="Proteomes" id="UP000466442"/>
    </source>
</evidence>
<dbReference type="InterPro" id="IPR031996">
    <property type="entry name" value="NVL2_nucleolin-bd"/>
</dbReference>
<keyword evidence="8" id="KW-1185">Reference proteome</keyword>
<evidence type="ECO:0000259" key="6">
    <source>
        <dbReference type="SMART" id="SM00382"/>
    </source>
</evidence>
<dbReference type="InterPro" id="IPR041569">
    <property type="entry name" value="AAA_lid_3"/>
</dbReference>
<dbReference type="SMART" id="SM00382">
    <property type="entry name" value="AAA"/>
    <property type="match status" value="2"/>
</dbReference>
<feature type="region of interest" description="Disordered" evidence="5">
    <location>
        <begin position="74"/>
        <end position="109"/>
    </location>
</feature>
<feature type="region of interest" description="Disordered" evidence="5">
    <location>
        <begin position="203"/>
        <end position="251"/>
    </location>
</feature>
<dbReference type="FunFam" id="3.40.50.300:FF:000149">
    <property type="entry name" value="Nuclear valosin-containing protein-like"/>
    <property type="match status" value="1"/>
</dbReference>
<feature type="compositionally biased region" description="Polar residues" evidence="5">
    <location>
        <begin position="224"/>
        <end position="234"/>
    </location>
</feature>
<keyword evidence="3" id="KW-0067">ATP-binding</keyword>
<dbReference type="GO" id="GO:0003723">
    <property type="term" value="F:RNA binding"/>
    <property type="evidence" value="ECO:0007669"/>
    <property type="project" value="TreeGrafter"/>
</dbReference>
<dbReference type="Pfam" id="PF00004">
    <property type="entry name" value="AAA"/>
    <property type="match status" value="2"/>
</dbReference>
<dbReference type="Proteomes" id="UP000466442">
    <property type="component" value="Unassembled WGS sequence"/>
</dbReference>
<evidence type="ECO:0000256" key="1">
    <source>
        <dbReference type="ARBA" id="ARBA00006914"/>
    </source>
</evidence>
<feature type="compositionally biased region" description="Basic and acidic residues" evidence="5">
    <location>
        <begin position="591"/>
        <end position="604"/>
    </location>
</feature>
<comment type="caution">
    <text evidence="7">The sequence shown here is derived from an EMBL/GenBank/DDBJ whole genome shotgun (WGS) entry which is preliminary data.</text>
</comment>
<dbReference type="InterPro" id="IPR050168">
    <property type="entry name" value="AAA_ATPase_domain"/>
</dbReference>
<dbReference type="GO" id="GO:0016887">
    <property type="term" value="F:ATP hydrolysis activity"/>
    <property type="evidence" value="ECO:0007669"/>
    <property type="project" value="InterPro"/>
</dbReference>
<feature type="compositionally biased region" description="Basic and acidic residues" evidence="5">
    <location>
        <begin position="537"/>
        <end position="562"/>
    </location>
</feature>
<keyword evidence="2" id="KW-0547">Nucleotide-binding</keyword>
<dbReference type="InterPro" id="IPR003960">
    <property type="entry name" value="ATPase_AAA_CS"/>
</dbReference>
<feature type="compositionally biased region" description="Polar residues" evidence="5">
    <location>
        <begin position="98"/>
        <end position="109"/>
    </location>
</feature>
<evidence type="ECO:0000256" key="5">
    <source>
        <dbReference type="SAM" id="MobiDB-lite"/>
    </source>
</evidence>